<evidence type="ECO:0000313" key="3">
    <source>
        <dbReference type="Proteomes" id="UP000030748"/>
    </source>
</evidence>
<feature type="compositionally biased region" description="Basic and acidic residues" evidence="1">
    <location>
        <begin position="123"/>
        <end position="136"/>
    </location>
</feature>
<gene>
    <name evidence="2" type="ORF">MIMGU_mgv1a013106mg</name>
</gene>
<reference evidence="2 3" key="1">
    <citation type="journal article" date="2013" name="Proc. Natl. Acad. Sci. U.S.A.">
        <title>Fine-scale variation in meiotic recombination in Mimulus inferred from population shotgun sequencing.</title>
        <authorList>
            <person name="Hellsten U."/>
            <person name="Wright K.M."/>
            <person name="Jenkins J."/>
            <person name="Shu S."/>
            <person name="Yuan Y."/>
            <person name="Wessler S.R."/>
            <person name="Schmutz J."/>
            <person name="Willis J.H."/>
            <person name="Rokhsar D.S."/>
        </authorList>
    </citation>
    <scope>NUCLEOTIDE SEQUENCE [LARGE SCALE GENOMIC DNA]</scope>
    <source>
        <strain evidence="3">cv. DUN x IM62</strain>
    </source>
</reference>
<keyword evidence="3" id="KW-1185">Reference proteome</keyword>
<dbReference type="AlphaFoldDB" id="A0A022R4A4"/>
<feature type="compositionally biased region" description="Basic residues" evidence="1">
    <location>
        <begin position="214"/>
        <end position="223"/>
    </location>
</feature>
<dbReference type="EMBL" id="KI630674">
    <property type="protein sequence ID" value="EYU34824.1"/>
    <property type="molecule type" value="Genomic_DNA"/>
</dbReference>
<accession>A0A022R4A4</accession>
<feature type="compositionally biased region" description="Basic and acidic residues" evidence="1">
    <location>
        <begin position="8"/>
        <end position="30"/>
    </location>
</feature>
<evidence type="ECO:0000313" key="2">
    <source>
        <dbReference type="EMBL" id="EYU34824.1"/>
    </source>
</evidence>
<proteinExistence type="predicted"/>
<feature type="region of interest" description="Disordered" evidence="1">
    <location>
        <begin position="200"/>
        <end position="230"/>
    </location>
</feature>
<feature type="compositionally biased region" description="Basic and acidic residues" evidence="1">
    <location>
        <begin position="84"/>
        <end position="115"/>
    </location>
</feature>
<feature type="compositionally biased region" description="Polar residues" evidence="1">
    <location>
        <begin position="58"/>
        <end position="77"/>
    </location>
</feature>
<name>A0A022R4A4_ERYGU</name>
<evidence type="ECO:0000256" key="1">
    <source>
        <dbReference type="SAM" id="MobiDB-lite"/>
    </source>
</evidence>
<protein>
    <submittedName>
        <fullName evidence="2">Uncharacterized protein</fullName>
    </submittedName>
</protein>
<dbReference type="Proteomes" id="UP000030748">
    <property type="component" value="Unassembled WGS sequence"/>
</dbReference>
<dbReference type="KEGG" id="egt:105960892"/>
<sequence length="230" mass="25890">MGCGISRFDSRLHDHDHDRVDGDGREDRSTKNNHGGKGRLLFVKSSTNGGGGDGCRRSVSSHPYNKSLSPINHIASQQHHRCHERPNKRNSGEIENKNILDRENNNLNKYGRDAEKDEEEEEGGGRKCISKDDIDKNNNNNGDEMEGSSIMFRGSPSFREYCRPEDQINTNNNNNTNDKEEEEMMRKKTVVGVRTRRENIKNKGAGSGGVAAAVKRRVRRLRKVSPTTTT</sequence>
<organism evidence="2 3">
    <name type="scientific">Erythranthe guttata</name>
    <name type="common">Yellow monkey flower</name>
    <name type="synonym">Mimulus guttatus</name>
    <dbReference type="NCBI Taxonomy" id="4155"/>
    <lineage>
        <taxon>Eukaryota</taxon>
        <taxon>Viridiplantae</taxon>
        <taxon>Streptophyta</taxon>
        <taxon>Embryophyta</taxon>
        <taxon>Tracheophyta</taxon>
        <taxon>Spermatophyta</taxon>
        <taxon>Magnoliopsida</taxon>
        <taxon>eudicotyledons</taxon>
        <taxon>Gunneridae</taxon>
        <taxon>Pentapetalae</taxon>
        <taxon>asterids</taxon>
        <taxon>lamiids</taxon>
        <taxon>Lamiales</taxon>
        <taxon>Phrymaceae</taxon>
        <taxon>Erythranthe</taxon>
    </lineage>
</organism>
<feature type="region of interest" description="Disordered" evidence="1">
    <location>
        <begin position="1"/>
        <end position="183"/>
    </location>
</feature>